<accession>A0A6L9SH12</accession>
<dbReference type="PANTHER" id="PTHR43790:SF3">
    <property type="entry name" value="D-ALLOSE IMPORT ATP-BINDING PROTEIN ALSA-RELATED"/>
    <property type="match status" value="1"/>
</dbReference>
<evidence type="ECO:0000256" key="4">
    <source>
        <dbReference type="ARBA" id="ARBA00022737"/>
    </source>
</evidence>
<evidence type="ECO:0000256" key="8">
    <source>
        <dbReference type="ARBA" id="ARBA00023136"/>
    </source>
</evidence>
<keyword evidence="2" id="KW-1003">Cell membrane</keyword>
<dbReference type="PANTHER" id="PTHR43790">
    <property type="entry name" value="CARBOHYDRATE TRANSPORT ATP-BINDING PROTEIN MG119-RELATED"/>
    <property type="match status" value="1"/>
</dbReference>
<reference evidence="10 11" key="1">
    <citation type="submission" date="2020-02" db="EMBL/GenBank/DDBJ databases">
        <authorList>
            <person name="Li X.-J."/>
            <person name="Han X.-M."/>
        </authorList>
    </citation>
    <scope>NUCLEOTIDE SEQUENCE [LARGE SCALE GENOMIC DNA]</scope>
    <source>
        <strain evidence="10 11">CCTCC AB 2017055</strain>
    </source>
</reference>
<dbReference type="InterPro" id="IPR017871">
    <property type="entry name" value="ABC_transporter-like_CS"/>
</dbReference>
<protein>
    <submittedName>
        <fullName evidence="10">Sugar ABC transporter ATP-binding protein</fullName>
    </submittedName>
</protein>
<dbReference type="Proteomes" id="UP000475214">
    <property type="component" value="Unassembled WGS sequence"/>
</dbReference>
<dbReference type="InterPro" id="IPR050107">
    <property type="entry name" value="ABC_carbohydrate_import_ATPase"/>
</dbReference>
<dbReference type="SUPFAM" id="SSF52540">
    <property type="entry name" value="P-loop containing nucleoside triphosphate hydrolases"/>
    <property type="match status" value="2"/>
</dbReference>
<dbReference type="GO" id="GO:0016887">
    <property type="term" value="F:ATP hydrolysis activity"/>
    <property type="evidence" value="ECO:0007669"/>
    <property type="project" value="InterPro"/>
</dbReference>
<evidence type="ECO:0000256" key="1">
    <source>
        <dbReference type="ARBA" id="ARBA00022448"/>
    </source>
</evidence>
<gene>
    <name evidence="10" type="ORF">G1H10_26395</name>
</gene>
<evidence type="ECO:0000256" key="6">
    <source>
        <dbReference type="ARBA" id="ARBA00022840"/>
    </source>
</evidence>
<evidence type="ECO:0000313" key="10">
    <source>
        <dbReference type="EMBL" id="NEE03702.1"/>
    </source>
</evidence>
<feature type="domain" description="ABC transporter" evidence="9">
    <location>
        <begin position="273"/>
        <end position="516"/>
    </location>
</feature>
<dbReference type="RefSeq" id="WP_163743603.1">
    <property type="nucleotide sequence ID" value="NZ_JAAGOA010000025.1"/>
</dbReference>
<keyword evidence="1" id="KW-0813">Transport</keyword>
<dbReference type="PROSITE" id="PS50893">
    <property type="entry name" value="ABC_TRANSPORTER_2"/>
    <property type="match status" value="2"/>
</dbReference>
<dbReference type="AlphaFoldDB" id="A0A6L9SH12"/>
<evidence type="ECO:0000256" key="3">
    <source>
        <dbReference type="ARBA" id="ARBA00022597"/>
    </source>
</evidence>
<evidence type="ECO:0000313" key="11">
    <source>
        <dbReference type="Proteomes" id="UP000475214"/>
    </source>
</evidence>
<dbReference type="CDD" id="cd03215">
    <property type="entry name" value="ABC_Carb_Monos_II"/>
    <property type="match status" value="1"/>
</dbReference>
<keyword evidence="6 10" id="KW-0067">ATP-binding</keyword>
<proteinExistence type="predicted"/>
<evidence type="ECO:0000259" key="9">
    <source>
        <dbReference type="PROSITE" id="PS50893"/>
    </source>
</evidence>
<organism evidence="10 11">
    <name type="scientific">Phytoactinopolyspora halotolerans</name>
    <dbReference type="NCBI Taxonomy" id="1981512"/>
    <lineage>
        <taxon>Bacteria</taxon>
        <taxon>Bacillati</taxon>
        <taxon>Actinomycetota</taxon>
        <taxon>Actinomycetes</taxon>
        <taxon>Jiangellales</taxon>
        <taxon>Jiangellaceae</taxon>
        <taxon>Phytoactinopolyspora</taxon>
    </lineage>
</organism>
<dbReference type="EMBL" id="JAAGOA010000025">
    <property type="protein sequence ID" value="NEE03702.1"/>
    <property type="molecule type" value="Genomic_DNA"/>
</dbReference>
<dbReference type="GO" id="GO:0005524">
    <property type="term" value="F:ATP binding"/>
    <property type="evidence" value="ECO:0007669"/>
    <property type="project" value="UniProtKB-KW"/>
</dbReference>
<name>A0A6L9SH12_9ACTN</name>
<keyword evidence="4" id="KW-0677">Repeat</keyword>
<evidence type="ECO:0000256" key="2">
    <source>
        <dbReference type="ARBA" id="ARBA00022475"/>
    </source>
</evidence>
<comment type="caution">
    <text evidence="10">The sequence shown here is derived from an EMBL/GenBank/DDBJ whole genome shotgun (WGS) entry which is preliminary data.</text>
</comment>
<keyword evidence="7" id="KW-1278">Translocase</keyword>
<dbReference type="SMART" id="SM00382">
    <property type="entry name" value="AAA"/>
    <property type="match status" value="2"/>
</dbReference>
<dbReference type="Gene3D" id="3.40.50.300">
    <property type="entry name" value="P-loop containing nucleotide triphosphate hydrolases"/>
    <property type="match status" value="2"/>
</dbReference>
<dbReference type="Pfam" id="PF00005">
    <property type="entry name" value="ABC_tran"/>
    <property type="match status" value="2"/>
</dbReference>
<keyword evidence="3" id="KW-0762">Sugar transport</keyword>
<keyword evidence="5" id="KW-0547">Nucleotide-binding</keyword>
<dbReference type="InterPro" id="IPR003439">
    <property type="entry name" value="ABC_transporter-like_ATP-bd"/>
</dbReference>
<keyword evidence="11" id="KW-1185">Reference proteome</keyword>
<sequence length="518" mass="55049">MNRGVRTVAPRRGLAAMNGGAPAIEVRQLSKSYPGVRALHAVSLSLAHGEVRALMGKNGAGKSTLVEILSGSVQPDSGQVLVGGEAVRMATPADARRHGIATVHQELSLVPGLTVAENIMLGRWRDAPRRAGLISPAGVAAYARAYLDELELEIDPHVPVAHLSIAAQQTVEVARALSYRPDVLILDEPTSSLPADDVELLLALVRRLAASGVAVIYVSHRMDEIHKVADSVTVLRDGEHVDSQPIEHVSTQDIVVKMTGGAIHNHRPESSSARDPVVLSVRGLAHGTRLQDISFELRAGEVLGLAGLLGAGRTELLRCLYGLDRPERGTVELDGRSYAPRSPRAAIRAGIGFAPEERKHAGLALGMSVSSNLVLACMNRVRRAGMLSRRRERAVAEATRDRLAIKTPELSTAVGILSGGNQQKVVLGKCLNARARILLLDEPTRGVDVEAKDQIYQLIRDTAAAGASVIVASSEFEELGLVCDRVLILRNGTVAADRPMSELSVSEVMALAMGGANS</sequence>
<evidence type="ECO:0000256" key="7">
    <source>
        <dbReference type="ARBA" id="ARBA00022967"/>
    </source>
</evidence>
<feature type="domain" description="ABC transporter" evidence="9">
    <location>
        <begin position="24"/>
        <end position="262"/>
    </location>
</feature>
<keyword evidence="8" id="KW-0472">Membrane</keyword>
<dbReference type="CDD" id="cd03216">
    <property type="entry name" value="ABC_Carb_Monos_I"/>
    <property type="match status" value="1"/>
</dbReference>
<evidence type="ECO:0000256" key="5">
    <source>
        <dbReference type="ARBA" id="ARBA00022741"/>
    </source>
</evidence>
<dbReference type="InterPro" id="IPR003593">
    <property type="entry name" value="AAA+_ATPase"/>
</dbReference>
<dbReference type="InterPro" id="IPR027417">
    <property type="entry name" value="P-loop_NTPase"/>
</dbReference>
<dbReference type="PROSITE" id="PS00211">
    <property type="entry name" value="ABC_TRANSPORTER_1"/>
    <property type="match status" value="1"/>
</dbReference>